<comment type="catalytic activity">
    <reaction evidence="1">
        <text>ATP + protein L-histidine = ADP + protein N-phospho-L-histidine.</text>
        <dbReference type="EC" id="2.7.13.3"/>
    </reaction>
</comment>
<keyword evidence="8 13" id="KW-0418">Kinase</keyword>
<dbReference type="GO" id="GO:0005524">
    <property type="term" value="F:ATP binding"/>
    <property type="evidence" value="ECO:0007669"/>
    <property type="project" value="UniProtKB-KW"/>
</dbReference>
<comment type="subcellular location">
    <subcellularLocation>
        <location evidence="2">Cell membrane</location>
        <topology evidence="2">Multi-pass membrane protein</topology>
    </subcellularLocation>
</comment>
<dbReference type="Pfam" id="PF00512">
    <property type="entry name" value="HisKA"/>
    <property type="match status" value="1"/>
</dbReference>
<dbReference type="PROSITE" id="PS50885">
    <property type="entry name" value="HAMP"/>
    <property type="match status" value="1"/>
</dbReference>
<feature type="domain" description="HAMP" evidence="12">
    <location>
        <begin position="156"/>
        <end position="210"/>
    </location>
</feature>
<dbReference type="InterPro" id="IPR003661">
    <property type="entry name" value="HisK_dim/P_dom"/>
</dbReference>
<dbReference type="GO" id="GO:0005886">
    <property type="term" value="C:plasma membrane"/>
    <property type="evidence" value="ECO:0007669"/>
    <property type="project" value="UniProtKB-SubCell"/>
</dbReference>
<dbReference type="InterPro" id="IPR004358">
    <property type="entry name" value="Sig_transdc_His_kin-like_C"/>
</dbReference>
<keyword evidence="10" id="KW-0472">Membrane</keyword>
<dbReference type="Proteomes" id="UP000283734">
    <property type="component" value="Unassembled WGS sequence"/>
</dbReference>
<keyword evidence="14" id="KW-1185">Reference proteome</keyword>
<evidence type="ECO:0000259" key="12">
    <source>
        <dbReference type="PROSITE" id="PS50885"/>
    </source>
</evidence>
<dbReference type="Gene3D" id="1.10.287.130">
    <property type="match status" value="1"/>
</dbReference>
<evidence type="ECO:0000313" key="13">
    <source>
        <dbReference type="EMBL" id="RJG20268.1"/>
    </source>
</evidence>
<keyword evidence="7" id="KW-0547">Nucleotide-binding</keyword>
<dbReference type="AlphaFoldDB" id="A0A418Y405"/>
<dbReference type="Gene3D" id="3.30.565.10">
    <property type="entry name" value="Histidine kinase-like ATPase, C-terminal domain"/>
    <property type="match status" value="1"/>
</dbReference>
<feature type="domain" description="Histidine kinase" evidence="11">
    <location>
        <begin position="218"/>
        <end position="424"/>
    </location>
</feature>
<dbReference type="SUPFAM" id="SSF47384">
    <property type="entry name" value="Homodimeric domain of signal transducing histidine kinase"/>
    <property type="match status" value="1"/>
</dbReference>
<dbReference type="CDD" id="cd06225">
    <property type="entry name" value="HAMP"/>
    <property type="match status" value="1"/>
</dbReference>
<evidence type="ECO:0000259" key="11">
    <source>
        <dbReference type="PROSITE" id="PS50109"/>
    </source>
</evidence>
<dbReference type="SUPFAM" id="SSF158472">
    <property type="entry name" value="HAMP domain-like"/>
    <property type="match status" value="1"/>
</dbReference>
<dbReference type="InterPro" id="IPR003660">
    <property type="entry name" value="HAMP_dom"/>
</dbReference>
<dbReference type="EC" id="2.7.13.3" evidence="3"/>
<evidence type="ECO:0000256" key="4">
    <source>
        <dbReference type="ARBA" id="ARBA00022475"/>
    </source>
</evidence>
<evidence type="ECO:0000256" key="3">
    <source>
        <dbReference type="ARBA" id="ARBA00012438"/>
    </source>
</evidence>
<dbReference type="Gene3D" id="3.30.450.170">
    <property type="entry name" value="Two-component histidine kinase, sensor domain"/>
    <property type="match status" value="1"/>
</dbReference>
<dbReference type="InterPro" id="IPR031930">
    <property type="entry name" value="HK_sensor"/>
</dbReference>
<dbReference type="SMART" id="SM00387">
    <property type="entry name" value="HATPase_c"/>
    <property type="match status" value="1"/>
</dbReference>
<sequence length="426" mass="47487">MMAGSWLLGELRSDAQRLSEPAKAELTAYARDAQRAWREGGETGVAAWLAYMREREVGDIAVVDSRDQSLSGIPLTASERGGLRFQRSLRSGMSFRYGKRMPYVGIPFPDNAEDGRLLIQLPPRLRPGGYWPYLETVLLILIPGLSSFALGLLLFWRVRVPLRALQKQVLAFKDDTRARVDPPLSDRRDEFGDLARSFNRMADQVSAMLATQRQLLNDMSHELRTPLSRLSVALESRMDETALRDRVSAELVRMQALVDDTLALGWQDTAVEKDQLQPLSVVALWDLVIDNACFESGWEKWRFPCLLANEATIKGHLNILAQVFENLVRNAIRHSPADGQIVLDGVCEGGNWHLTLTDQGPGVPVSSLESIFDPFVRLDAARKESGFGLGLSIALRAVRRLEGDMWAENATPGLKIHIRLPASPPV</sequence>
<dbReference type="PROSITE" id="PS50109">
    <property type="entry name" value="HIS_KIN"/>
    <property type="match status" value="1"/>
</dbReference>
<evidence type="ECO:0000256" key="10">
    <source>
        <dbReference type="SAM" id="Phobius"/>
    </source>
</evidence>
<dbReference type="InterPro" id="IPR005467">
    <property type="entry name" value="His_kinase_dom"/>
</dbReference>
<evidence type="ECO:0000256" key="7">
    <source>
        <dbReference type="ARBA" id="ARBA00022741"/>
    </source>
</evidence>
<dbReference type="InterPro" id="IPR036097">
    <property type="entry name" value="HisK_dim/P_sf"/>
</dbReference>
<dbReference type="PRINTS" id="PR00344">
    <property type="entry name" value="BCTRLSENSOR"/>
</dbReference>
<evidence type="ECO:0000256" key="9">
    <source>
        <dbReference type="ARBA" id="ARBA00022840"/>
    </source>
</evidence>
<keyword evidence="4" id="KW-1003">Cell membrane</keyword>
<dbReference type="PANTHER" id="PTHR44936">
    <property type="entry name" value="SENSOR PROTEIN CREC"/>
    <property type="match status" value="1"/>
</dbReference>
<dbReference type="OrthoDB" id="9804645at2"/>
<evidence type="ECO:0000256" key="6">
    <source>
        <dbReference type="ARBA" id="ARBA00022679"/>
    </source>
</evidence>
<evidence type="ECO:0000256" key="5">
    <source>
        <dbReference type="ARBA" id="ARBA00022553"/>
    </source>
</evidence>
<feature type="transmembrane region" description="Helical" evidence="10">
    <location>
        <begin position="130"/>
        <end position="156"/>
    </location>
</feature>
<evidence type="ECO:0000256" key="1">
    <source>
        <dbReference type="ARBA" id="ARBA00000085"/>
    </source>
</evidence>
<evidence type="ECO:0000256" key="8">
    <source>
        <dbReference type="ARBA" id="ARBA00022777"/>
    </source>
</evidence>
<dbReference type="InterPro" id="IPR003594">
    <property type="entry name" value="HATPase_dom"/>
</dbReference>
<accession>A0A418Y405</accession>
<dbReference type="InterPro" id="IPR050980">
    <property type="entry name" value="2C_sensor_his_kinase"/>
</dbReference>
<proteinExistence type="predicted"/>
<keyword evidence="9" id="KW-0067">ATP-binding</keyword>
<dbReference type="CDD" id="cd00082">
    <property type="entry name" value="HisKA"/>
    <property type="match status" value="1"/>
</dbReference>
<evidence type="ECO:0000256" key="2">
    <source>
        <dbReference type="ARBA" id="ARBA00004651"/>
    </source>
</evidence>
<dbReference type="SMART" id="SM00388">
    <property type="entry name" value="HisKA"/>
    <property type="match status" value="1"/>
</dbReference>
<dbReference type="InterPro" id="IPR036890">
    <property type="entry name" value="HATPase_C_sf"/>
</dbReference>
<dbReference type="SUPFAM" id="SSF55874">
    <property type="entry name" value="ATPase domain of HSP90 chaperone/DNA topoisomerase II/histidine kinase"/>
    <property type="match status" value="1"/>
</dbReference>
<dbReference type="Pfam" id="PF00672">
    <property type="entry name" value="HAMP"/>
    <property type="match status" value="1"/>
</dbReference>
<dbReference type="SMART" id="SM00304">
    <property type="entry name" value="HAMP"/>
    <property type="match status" value="1"/>
</dbReference>
<dbReference type="Pfam" id="PF16750">
    <property type="entry name" value="HK_sensor"/>
    <property type="match status" value="1"/>
</dbReference>
<protein>
    <recommendedName>
        <fullName evidence="3">histidine kinase</fullName>
        <ecNumber evidence="3">2.7.13.3</ecNumber>
    </recommendedName>
</protein>
<keyword evidence="6" id="KW-0808">Transferase</keyword>
<organism evidence="13 14">
    <name type="scientific">Alcanivorax profundi</name>
    <dbReference type="NCBI Taxonomy" id="2338368"/>
    <lineage>
        <taxon>Bacteria</taxon>
        <taxon>Pseudomonadati</taxon>
        <taxon>Pseudomonadota</taxon>
        <taxon>Gammaproteobacteria</taxon>
        <taxon>Oceanospirillales</taxon>
        <taxon>Alcanivoracaceae</taxon>
        <taxon>Alcanivorax</taxon>
    </lineage>
</organism>
<name>A0A418Y405_9GAMM</name>
<dbReference type="GO" id="GO:0000155">
    <property type="term" value="F:phosphorelay sensor kinase activity"/>
    <property type="evidence" value="ECO:0007669"/>
    <property type="project" value="InterPro"/>
</dbReference>
<keyword evidence="10" id="KW-1133">Transmembrane helix</keyword>
<gene>
    <name evidence="13" type="ORF">D4A39_01790</name>
</gene>
<dbReference type="InterPro" id="IPR038428">
    <property type="entry name" value="HK_sensor_dom_sf"/>
</dbReference>
<reference evidence="13 14" key="1">
    <citation type="submission" date="2018-09" db="EMBL/GenBank/DDBJ databases">
        <title>Alcanivorax profundi sp. nov., isolated from 1000 m-depth seawater of the Mariana Trench.</title>
        <authorList>
            <person name="Liu J."/>
        </authorList>
    </citation>
    <scope>NUCLEOTIDE SEQUENCE [LARGE SCALE GENOMIC DNA]</scope>
    <source>
        <strain evidence="13 14">MTEO17</strain>
    </source>
</reference>
<evidence type="ECO:0000313" key="14">
    <source>
        <dbReference type="Proteomes" id="UP000283734"/>
    </source>
</evidence>
<keyword evidence="10" id="KW-0812">Transmembrane</keyword>
<dbReference type="PANTHER" id="PTHR44936:SF10">
    <property type="entry name" value="SENSOR PROTEIN RSTB"/>
    <property type="match status" value="1"/>
</dbReference>
<comment type="caution">
    <text evidence="13">The sequence shown here is derived from an EMBL/GenBank/DDBJ whole genome shotgun (WGS) entry which is preliminary data.</text>
</comment>
<keyword evidence="5" id="KW-0597">Phosphoprotein</keyword>
<dbReference type="Pfam" id="PF02518">
    <property type="entry name" value="HATPase_c"/>
    <property type="match status" value="1"/>
</dbReference>
<dbReference type="EMBL" id="QYYA01000001">
    <property type="protein sequence ID" value="RJG20268.1"/>
    <property type="molecule type" value="Genomic_DNA"/>
</dbReference>